<proteinExistence type="predicted"/>
<evidence type="ECO:0000313" key="2">
    <source>
        <dbReference type="WBParaSite" id="jg15327"/>
    </source>
</evidence>
<organism evidence="1 2">
    <name type="scientific">Ditylenchus dipsaci</name>
    <dbReference type="NCBI Taxonomy" id="166011"/>
    <lineage>
        <taxon>Eukaryota</taxon>
        <taxon>Metazoa</taxon>
        <taxon>Ecdysozoa</taxon>
        <taxon>Nematoda</taxon>
        <taxon>Chromadorea</taxon>
        <taxon>Rhabditida</taxon>
        <taxon>Tylenchina</taxon>
        <taxon>Tylenchomorpha</taxon>
        <taxon>Sphaerularioidea</taxon>
        <taxon>Anguinidae</taxon>
        <taxon>Anguininae</taxon>
        <taxon>Ditylenchus</taxon>
    </lineage>
</organism>
<protein>
    <submittedName>
        <fullName evidence="2">Uncharacterized protein</fullName>
    </submittedName>
</protein>
<sequence length="195" mass="22299">MMGGRKQHVTENIVVHNYMINATTTTEVALKDPMAVRTDDKWLQTDLDNNYEDTGEVLLTIEALAQTLKIHLQVLFISFVQQTCLCGRIYRFTYQTSPNDWRGQSTSPPLSRAFVYNDQYINAKSQTNYLLTAVSRFDDDEGALRNGRSHASPTVLPLETRLMEPGEYTRSGERVRSVPIRRARQRVRNYCACSS</sequence>
<accession>A0A915D4L7</accession>
<evidence type="ECO:0000313" key="1">
    <source>
        <dbReference type="Proteomes" id="UP000887574"/>
    </source>
</evidence>
<name>A0A915D4L7_9BILA</name>
<keyword evidence="1" id="KW-1185">Reference proteome</keyword>
<dbReference type="Proteomes" id="UP000887574">
    <property type="component" value="Unplaced"/>
</dbReference>
<dbReference type="AlphaFoldDB" id="A0A915D4L7"/>
<reference evidence="2" key="1">
    <citation type="submission" date="2022-11" db="UniProtKB">
        <authorList>
            <consortium name="WormBaseParasite"/>
        </authorList>
    </citation>
    <scope>IDENTIFICATION</scope>
</reference>
<dbReference type="WBParaSite" id="jg15327">
    <property type="protein sequence ID" value="jg15327"/>
    <property type="gene ID" value="jg15327"/>
</dbReference>